<dbReference type="PATRIC" id="fig|2702.101.peg.519"/>
<gene>
    <name evidence="9" type="ORF">HMPREF3230_00536</name>
</gene>
<dbReference type="SUPFAM" id="SSF161098">
    <property type="entry name" value="MetI-like"/>
    <property type="match status" value="1"/>
</dbReference>
<dbReference type="PROSITE" id="PS50928">
    <property type="entry name" value="ABC_TM1"/>
    <property type="match status" value="1"/>
</dbReference>
<organism evidence="9 10">
    <name type="scientific">Gardnerella vaginalis</name>
    <dbReference type="NCBI Taxonomy" id="2702"/>
    <lineage>
        <taxon>Bacteria</taxon>
        <taxon>Bacillati</taxon>
        <taxon>Actinomycetota</taxon>
        <taxon>Actinomycetes</taxon>
        <taxon>Bifidobacteriales</taxon>
        <taxon>Bifidobacteriaceae</taxon>
        <taxon>Gardnerella</taxon>
    </lineage>
</organism>
<feature type="transmembrane region" description="Helical" evidence="7">
    <location>
        <begin position="12"/>
        <end position="30"/>
    </location>
</feature>
<feature type="transmembrane region" description="Helical" evidence="7">
    <location>
        <begin position="181"/>
        <end position="203"/>
    </location>
</feature>
<sequence length="263" mass="28799">MARSRLKNILIKYLPTPISIVIVLVLWQLACECNKISENLIPTPTSIAKATIETLPTLFPAVLITAQETIIGFSLAIIIGILLGVTFHVFKLVKSALFPLICAAQTMPLISIAPIFLIWFGFEMSGKIAIVMIFSVFPIAVQTIRGLDAVPSFYTDVALTCGASQTWTLWHVKLRVAARQIFGGIRISAAYVFSTAATAEYLGARNGLGIWLQFAYNSFRTPLIFSATIAIIALTAILMLIIRVCERILLGPQSDDEDPDNQL</sequence>
<dbReference type="RefSeq" id="WP_075523406.1">
    <property type="nucleotide sequence ID" value="NZ_KQ961857.1"/>
</dbReference>
<feature type="transmembrane region" description="Helical" evidence="7">
    <location>
        <begin position="70"/>
        <end position="90"/>
    </location>
</feature>
<comment type="similarity">
    <text evidence="7">Belongs to the binding-protein-dependent transport system permease family.</text>
</comment>
<dbReference type="CDD" id="cd06261">
    <property type="entry name" value="TM_PBP2"/>
    <property type="match status" value="1"/>
</dbReference>
<dbReference type="GO" id="GO:0005886">
    <property type="term" value="C:plasma membrane"/>
    <property type="evidence" value="ECO:0007669"/>
    <property type="project" value="UniProtKB-SubCell"/>
</dbReference>
<keyword evidence="2 7" id="KW-0813">Transport</keyword>
<comment type="subcellular location">
    <subcellularLocation>
        <location evidence="1 7">Cell membrane</location>
        <topology evidence="1 7">Multi-pass membrane protein</topology>
    </subcellularLocation>
</comment>
<keyword evidence="5 7" id="KW-1133">Transmembrane helix</keyword>
<proteinExistence type="inferred from homology"/>
<evidence type="ECO:0000256" key="3">
    <source>
        <dbReference type="ARBA" id="ARBA00022475"/>
    </source>
</evidence>
<keyword evidence="4 7" id="KW-0812">Transmembrane</keyword>
<evidence type="ECO:0000313" key="9">
    <source>
        <dbReference type="EMBL" id="KXI17888.1"/>
    </source>
</evidence>
<dbReference type="GO" id="GO:0055085">
    <property type="term" value="P:transmembrane transport"/>
    <property type="evidence" value="ECO:0007669"/>
    <property type="project" value="InterPro"/>
</dbReference>
<evidence type="ECO:0000256" key="6">
    <source>
        <dbReference type="ARBA" id="ARBA00023136"/>
    </source>
</evidence>
<dbReference type="InterPro" id="IPR000515">
    <property type="entry name" value="MetI-like"/>
</dbReference>
<evidence type="ECO:0000256" key="4">
    <source>
        <dbReference type="ARBA" id="ARBA00022692"/>
    </source>
</evidence>
<dbReference type="PANTHER" id="PTHR30151">
    <property type="entry name" value="ALKANE SULFONATE ABC TRANSPORTER-RELATED, MEMBRANE SUBUNIT"/>
    <property type="match status" value="1"/>
</dbReference>
<evidence type="ECO:0000259" key="8">
    <source>
        <dbReference type="PROSITE" id="PS50928"/>
    </source>
</evidence>
<feature type="transmembrane region" description="Helical" evidence="7">
    <location>
        <begin position="97"/>
        <end position="122"/>
    </location>
</feature>
<evidence type="ECO:0000256" key="1">
    <source>
        <dbReference type="ARBA" id="ARBA00004651"/>
    </source>
</evidence>
<comment type="caution">
    <text evidence="9">The sequence shown here is derived from an EMBL/GenBank/DDBJ whole genome shotgun (WGS) entry which is preliminary data.</text>
</comment>
<name>A0A135Z8C9_GARVA</name>
<dbReference type="EMBL" id="LSRC01000019">
    <property type="protein sequence ID" value="KXI17888.1"/>
    <property type="molecule type" value="Genomic_DNA"/>
</dbReference>
<dbReference type="Proteomes" id="UP000070505">
    <property type="component" value="Unassembled WGS sequence"/>
</dbReference>
<dbReference type="PANTHER" id="PTHR30151:SF20">
    <property type="entry name" value="ABC TRANSPORTER PERMEASE PROTEIN HI_0355-RELATED"/>
    <property type="match status" value="1"/>
</dbReference>
<evidence type="ECO:0000256" key="7">
    <source>
        <dbReference type="RuleBase" id="RU363032"/>
    </source>
</evidence>
<dbReference type="Gene3D" id="1.10.3720.10">
    <property type="entry name" value="MetI-like"/>
    <property type="match status" value="1"/>
</dbReference>
<evidence type="ECO:0000256" key="5">
    <source>
        <dbReference type="ARBA" id="ARBA00022989"/>
    </source>
</evidence>
<dbReference type="Pfam" id="PF00528">
    <property type="entry name" value="BPD_transp_1"/>
    <property type="match status" value="1"/>
</dbReference>
<protein>
    <submittedName>
        <fullName evidence="9">ABC transporter, permease protein</fullName>
    </submittedName>
</protein>
<dbReference type="InterPro" id="IPR035906">
    <property type="entry name" value="MetI-like_sf"/>
</dbReference>
<keyword evidence="6 7" id="KW-0472">Membrane</keyword>
<dbReference type="AlphaFoldDB" id="A0A135Z8C9"/>
<evidence type="ECO:0000313" key="10">
    <source>
        <dbReference type="Proteomes" id="UP000070505"/>
    </source>
</evidence>
<feature type="transmembrane region" description="Helical" evidence="7">
    <location>
        <begin position="223"/>
        <end position="242"/>
    </location>
</feature>
<accession>A0A135Z8C9</accession>
<feature type="domain" description="ABC transmembrane type-1" evidence="8">
    <location>
        <begin position="62"/>
        <end position="242"/>
    </location>
</feature>
<keyword evidence="3" id="KW-1003">Cell membrane</keyword>
<feature type="transmembrane region" description="Helical" evidence="7">
    <location>
        <begin position="128"/>
        <end position="147"/>
    </location>
</feature>
<evidence type="ECO:0000256" key="2">
    <source>
        <dbReference type="ARBA" id="ARBA00022448"/>
    </source>
</evidence>
<reference evidence="9 10" key="1">
    <citation type="submission" date="2016-02" db="EMBL/GenBank/DDBJ databases">
        <authorList>
            <person name="Wen L."/>
            <person name="He K."/>
            <person name="Yang H."/>
        </authorList>
    </citation>
    <scope>NUCLEOTIDE SEQUENCE [LARGE SCALE GENOMIC DNA]</scope>
    <source>
        <strain evidence="9 10">CMW7778B</strain>
    </source>
</reference>